<evidence type="ECO:0000313" key="2">
    <source>
        <dbReference type="EMBL" id="MBM6921896.1"/>
    </source>
</evidence>
<evidence type="ECO:0000256" key="1">
    <source>
        <dbReference type="SAM" id="Phobius"/>
    </source>
</evidence>
<comment type="caution">
    <text evidence="2">The sequence shown here is derived from an EMBL/GenBank/DDBJ whole genome shotgun (WGS) entry which is preliminary data.</text>
</comment>
<accession>A0A939BFJ3</accession>
<reference evidence="2" key="1">
    <citation type="submission" date="2020-08" db="EMBL/GenBank/DDBJ databases">
        <authorList>
            <person name="Cejkova D."/>
            <person name="Kubasova T."/>
            <person name="Jahodarova E."/>
            <person name="Rychlik I."/>
        </authorList>
    </citation>
    <scope>NUCLEOTIDE SEQUENCE</scope>
    <source>
        <strain evidence="2">An559</strain>
    </source>
</reference>
<sequence>MSRNNRIAYLITTLCVLASAFFIYGSLASIGSLIFENKWASFCYFGLLGGIGFSMLLSDVILAVTFFKKRSLSFKIVAAILWPITAACIFYAGVALYIPYQIYNIVKIVKEKNPPELPKQKEAV</sequence>
<feature type="transmembrane region" description="Helical" evidence="1">
    <location>
        <begin position="39"/>
        <end position="64"/>
    </location>
</feature>
<keyword evidence="1" id="KW-0472">Membrane</keyword>
<feature type="transmembrane region" description="Helical" evidence="1">
    <location>
        <begin position="76"/>
        <end position="100"/>
    </location>
</feature>
<dbReference type="AlphaFoldDB" id="A0A939BFJ3"/>
<evidence type="ECO:0000313" key="3">
    <source>
        <dbReference type="Proteomes" id="UP000774750"/>
    </source>
</evidence>
<reference evidence="2" key="2">
    <citation type="journal article" date="2021" name="Sci. Rep.">
        <title>The distribution of antibiotic resistance genes in chicken gut microbiota commensals.</title>
        <authorList>
            <person name="Juricova H."/>
            <person name="Matiasovicova J."/>
            <person name="Kubasova T."/>
            <person name="Cejkova D."/>
            <person name="Rychlik I."/>
        </authorList>
    </citation>
    <scope>NUCLEOTIDE SEQUENCE</scope>
    <source>
        <strain evidence="2">An559</strain>
    </source>
</reference>
<keyword evidence="3" id="KW-1185">Reference proteome</keyword>
<dbReference type="Proteomes" id="UP000774750">
    <property type="component" value="Unassembled WGS sequence"/>
</dbReference>
<dbReference type="RefSeq" id="WP_204448256.1">
    <property type="nucleotide sequence ID" value="NZ_JACJKY010000031.1"/>
</dbReference>
<keyword evidence="1" id="KW-1133">Transmembrane helix</keyword>
<feature type="transmembrane region" description="Helical" evidence="1">
    <location>
        <begin position="7"/>
        <end position="27"/>
    </location>
</feature>
<name>A0A939BFJ3_9FIRM</name>
<proteinExistence type="predicted"/>
<gene>
    <name evidence="2" type="ORF">H6A12_12185</name>
</gene>
<dbReference type="EMBL" id="JACJKY010000031">
    <property type="protein sequence ID" value="MBM6921896.1"/>
    <property type="molecule type" value="Genomic_DNA"/>
</dbReference>
<keyword evidence="1" id="KW-0812">Transmembrane</keyword>
<protein>
    <submittedName>
        <fullName evidence="2">Uncharacterized protein</fullName>
    </submittedName>
</protein>
<organism evidence="2 3">
    <name type="scientific">Merdimmobilis hominis</name>
    <dbReference type="NCBI Taxonomy" id="2897707"/>
    <lineage>
        <taxon>Bacteria</taxon>
        <taxon>Bacillati</taxon>
        <taxon>Bacillota</taxon>
        <taxon>Clostridia</taxon>
        <taxon>Eubacteriales</taxon>
        <taxon>Oscillospiraceae</taxon>
        <taxon>Merdimmobilis</taxon>
    </lineage>
</organism>